<comment type="caution">
    <text evidence="2">The sequence shown here is derived from an EMBL/GenBank/DDBJ whole genome shotgun (WGS) entry which is preliminary data.</text>
</comment>
<accession>A0A8H7WHF9</accession>
<dbReference type="InterPro" id="IPR046347">
    <property type="entry name" value="bZIP_sf"/>
</dbReference>
<feature type="compositionally biased region" description="Basic and acidic residues" evidence="1">
    <location>
        <begin position="334"/>
        <end position="356"/>
    </location>
</feature>
<keyword evidence="3" id="KW-1185">Reference proteome</keyword>
<name>A0A8H7WHF9_9HELO</name>
<dbReference type="OrthoDB" id="3555317at2759"/>
<feature type="compositionally biased region" description="Basic and acidic residues" evidence="1">
    <location>
        <begin position="199"/>
        <end position="210"/>
    </location>
</feature>
<organism evidence="2 3">
    <name type="scientific">Cadophora malorum</name>
    <dbReference type="NCBI Taxonomy" id="108018"/>
    <lineage>
        <taxon>Eukaryota</taxon>
        <taxon>Fungi</taxon>
        <taxon>Dikarya</taxon>
        <taxon>Ascomycota</taxon>
        <taxon>Pezizomycotina</taxon>
        <taxon>Leotiomycetes</taxon>
        <taxon>Helotiales</taxon>
        <taxon>Ploettnerulaceae</taxon>
        <taxon>Cadophora</taxon>
    </lineage>
</organism>
<gene>
    <name evidence="2" type="ORF">IFR04_002007</name>
</gene>
<feature type="region of interest" description="Disordered" evidence="1">
    <location>
        <begin position="334"/>
        <end position="395"/>
    </location>
</feature>
<dbReference type="AlphaFoldDB" id="A0A8H7WHF9"/>
<evidence type="ECO:0000256" key="1">
    <source>
        <dbReference type="SAM" id="MobiDB-lite"/>
    </source>
</evidence>
<feature type="region of interest" description="Disordered" evidence="1">
    <location>
        <begin position="179"/>
        <end position="258"/>
    </location>
</feature>
<feature type="region of interest" description="Disordered" evidence="1">
    <location>
        <begin position="638"/>
        <end position="675"/>
    </location>
</feature>
<evidence type="ECO:0000313" key="2">
    <source>
        <dbReference type="EMBL" id="KAG4424847.1"/>
    </source>
</evidence>
<feature type="compositionally biased region" description="Basic residues" evidence="1">
    <location>
        <begin position="357"/>
        <end position="369"/>
    </location>
</feature>
<evidence type="ECO:0000313" key="3">
    <source>
        <dbReference type="Proteomes" id="UP000664132"/>
    </source>
</evidence>
<dbReference type="CDD" id="cd14688">
    <property type="entry name" value="bZIP_YAP"/>
    <property type="match status" value="1"/>
</dbReference>
<dbReference type="Proteomes" id="UP000664132">
    <property type="component" value="Unassembled WGS sequence"/>
</dbReference>
<feature type="compositionally biased region" description="Basic and acidic residues" evidence="1">
    <location>
        <begin position="370"/>
        <end position="379"/>
    </location>
</feature>
<protein>
    <recommendedName>
        <fullName evidence="4">BZIP domain-containing protein</fullName>
    </recommendedName>
</protein>
<dbReference type="PANTHER" id="PTHR40618">
    <property type="entry name" value="B-ZIP TRANSCRIPTION FACTOR (EUROFUNG)-RELATED"/>
    <property type="match status" value="1"/>
</dbReference>
<dbReference type="EMBL" id="JAFJYH010000016">
    <property type="protein sequence ID" value="KAG4424847.1"/>
    <property type="molecule type" value="Genomic_DNA"/>
</dbReference>
<proteinExistence type="predicted"/>
<reference evidence="2" key="1">
    <citation type="submission" date="2021-02" db="EMBL/GenBank/DDBJ databases">
        <title>Genome sequence Cadophora malorum strain M34.</title>
        <authorList>
            <person name="Stefanovic E."/>
            <person name="Vu D."/>
            <person name="Scully C."/>
            <person name="Dijksterhuis J."/>
            <person name="Roader J."/>
            <person name="Houbraken J."/>
        </authorList>
    </citation>
    <scope>NUCLEOTIDE SEQUENCE</scope>
    <source>
        <strain evidence="2">M34</strain>
    </source>
</reference>
<dbReference type="GO" id="GO:0003700">
    <property type="term" value="F:DNA-binding transcription factor activity"/>
    <property type="evidence" value="ECO:0007669"/>
    <property type="project" value="InterPro"/>
</dbReference>
<feature type="compositionally biased region" description="Basic and acidic residues" evidence="1">
    <location>
        <begin position="243"/>
        <end position="257"/>
    </location>
</feature>
<feature type="region of interest" description="Disordered" evidence="1">
    <location>
        <begin position="83"/>
        <end position="106"/>
    </location>
</feature>
<evidence type="ECO:0008006" key="4">
    <source>
        <dbReference type="Google" id="ProtNLM"/>
    </source>
</evidence>
<dbReference type="PANTHER" id="PTHR40618:SF1">
    <property type="entry name" value="B-ZIP TRANSCRIPTION FACTOR (EUROFUNG)"/>
    <property type="match status" value="1"/>
</dbReference>
<dbReference type="Gene3D" id="1.20.5.170">
    <property type="match status" value="1"/>
</dbReference>
<dbReference type="SUPFAM" id="SSF57959">
    <property type="entry name" value="Leucine zipper domain"/>
    <property type="match status" value="1"/>
</dbReference>
<sequence>MEHSFNFPHDDYALAVLTHAAIHTQGSNATSTPSSTSILSSTSQAQTLSPVRTSVSATATPFPTQSSVGSISTVITQRSSIEEHPHLSQSRPVHISNGYGHQHPEHTNTEMETLTYNPAQRSHPFMNGVYSNHGLGSVPTSSQSSHHMSSSNFSGTIGNLGILNAESYDDGRLAMSLREKRSKGRNDQVMPFGVTEASGESHDEDGDRTGKRSSRRKRTATEQATSKELDDEEEARKKARGRPRVDTKDETAADRRRTQIRMAQRAYRHRKETTITSLEKQVQDLRGTNEEMSNIFISLYDFAVGKGLLQREPEFGQQLQSTTERFLALAKATVNEDSHEDVHGEDGRQADSESGRRSRGSKASPKKRQNNLEEQHMEDPVNPWGGYTISKDDSQHDDDLAMAFPQHSYESRGGRHSGLQVITRPTEDNASFPFDLMDLQQYRVEVPSIEDYSNNFMPELQPSLPRTHAYSEFSLARRIQRGGIERAFRLITSKTVSPEVFNRAFGLTLMYETRESLEARLRRAIVKTNKDTLYGWKNPFVHIGGSGTFYPDADPTNNDLRPKLRTGFSMGPFSPAATEARDLFSEEMRCNVPGFEGQFFDSNDVEGYLRGRGLDIPPSADYITAELDISVLVEAGTPKSSSSLDASSPKTPESPREQRLADPSVASRKFDFTNPEPKDFPFPQLKYGNWDQGNVSNANIDPIFNTLPDANPGENLRRQSPESVDGEVPFTEKRLVTINVQTLIDEILNKGVCLGRAPGFRPSDVNAAIVAAVKAGFD</sequence>